<dbReference type="HOGENOM" id="CLU_032651_1_0_1"/>
<keyword evidence="2" id="KW-1185">Reference proteome</keyword>
<evidence type="ECO:0000313" key="1">
    <source>
        <dbReference type="EMBL" id="KII85122.1"/>
    </source>
</evidence>
<dbReference type="AlphaFoldDB" id="A0A0C9SRY5"/>
<dbReference type="GO" id="GO:0016887">
    <property type="term" value="F:ATP hydrolysis activity"/>
    <property type="evidence" value="ECO:0007669"/>
    <property type="project" value="TreeGrafter"/>
</dbReference>
<gene>
    <name evidence="1" type="ORF">PLICRDRAFT_45246</name>
</gene>
<reference evidence="1 2" key="1">
    <citation type="submission" date="2014-06" db="EMBL/GenBank/DDBJ databases">
        <title>Evolutionary Origins and Diversification of the Mycorrhizal Mutualists.</title>
        <authorList>
            <consortium name="DOE Joint Genome Institute"/>
            <consortium name="Mycorrhizal Genomics Consortium"/>
            <person name="Kohler A."/>
            <person name="Kuo A."/>
            <person name="Nagy L.G."/>
            <person name="Floudas D."/>
            <person name="Copeland A."/>
            <person name="Barry K.W."/>
            <person name="Cichocki N."/>
            <person name="Veneault-Fourrey C."/>
            <person name="LaButti K."/>
            <person name="Lindquist E.A."/>
            <person name="Lipzen A."/>
            <person name="Lundell T."/>
            <person name="Morin E."/>
            <person name="Murat C."/>
            <person name="Riley R."/>
            <person name="Ohm R."/>
            <person name="Sun H."/>
            <person name="Tunlid A."/>
            <person name="Henrissat B."/>
            <person name="Grigoriev I.V."/>
            <person name="Hibbett D.S."/>
            <person name="Martin F."/>
        </authorList>
    </citation>
    <scope>NUCLEOTIDE SEQUENCE [LARGE SCALE GENOMIC DNA]</scope>
    <source>
        <strain evidence="1 2">FD-325 SS-3</strain>
    </source>
</reference>
<protein>
    <recommendedName>
        <fullName evidence="3">Nucleotidylyl transferase</fullName>
    </recommendedName>
</protein>
<dbReference type="GO" id="GO:0005737">
    <property type="term" value="C:cytoplasm"/>
    <property type="evidence" value="ECO:0007669"/>
    <property type="project" value="TreeGrafter"/>
</dbReference>
<dbReference type="EMBL" id="KN832568">
    <property type="protein sequence ID" value="KII85122.1"/>
    <property type="molecule type" value="Genomic_DNA"/>
</dbReference>
<dbReference type="GO" id="GO:0000309">
    <property type="term" value="F:nicotinamide-nucleotide adenylyltransferase activity"/>
    <property type="evidence" value="ECO:0007669"/>
    <property type="project" value="TreeGrafter"/>
</dbReference>
<proteinExistence type="predicted"/>
<dbReference type="Gene3D" id="3.40.50.620">
    <property type="entry name" value="HUPs"/>
    <property type="match status" value="1"/>
</dbReference>
<dbReference type="Proteomes" id="UP000053263">
    <property type="component" value="Unassembled WGS sequence"/>
</dbReference>
<dbReference type="PANTHER" id="PTHR31285">
    <property type="entry name" value="NICOTINAMIDE MONONUCLEOTIDE ADENYLYLTRANSFERASE"/>
    <property type="match status" value="1"/>
</dbReference>
<name>A0A0C9SRY5_PLICR</name>
<evidence type="ECO:0008006" key="3">
    <source>
        <dbReference type="Google" id="ProtNLM"/>
    </source>
</evidence>
<dbReference type="PANTHER" id="PTHR31285:SF0">
    <property type="entry name" value="NICOTINAMIDE MONONUCLEOTIDE ADENYLYLTRANSFERASE"/>
    <property type="match status" value="1"/>
</dbReference>
<sequence length="331" mass="36841">MSVSKPSFEAHVLSLLQRIQRGLSTVELVHVPHKRWPLPLNLNPNRRTDPNGTLRVSVLDSSFNPPTLAHLALANSSFGGRWGDDDAKLLLLSVRNVDKTLKPGDATYLQRLQMMVLLAKDIAHTGRDSDTLGDRRDTADENNVAVAIIDQPTFVGKSSTLLAFLRSHLSSLHTLAPASPPWQPQLTFLQGFDTLERLFAPRYYPSEEAMMVALRAFFSPSGDNSRVVCARRTTYVPGSSAEAHTGHVQQQHQDEYERERSTLAAAREFIDNERVVLVDIGEDERTFSSSEVRERRAAGGMEWRRFVTPDIAEFVEAEGLYVAPGQAPSLN</sequence>
<dbReference type="GO" id="GO:0005634">
    <property type="term" value="C:nucleus"/>
    <property type="evidence" value="ECO:0007669"/>
    <property type="project" value="TreeGrafter"/>
</dbReference>
<evidence type="ECO:0000313" key="2">
    <source>
        <dbReference type="Proteomes" id="UP000053263"/>
    </source>
</evidence>
<dbReference type="OrthoDB" id="5591297at2759"/>
<accession>A0A0C9SRY5</accession>
<dbReference type="InterPro" id="IPR014729">
    <property type="entry name" value="Rossmann-like_a/b/a_fold"/>
</dbReference>
<organism evidence="1 2">
    <name type="scientific">Plicaturopsis crispa FD-325 SS-3</name>
    <dbReference type="NCBI Taxonomy" id="944288"/>
    <lineage>
        <taxon>Eukaryota</taxon>
        <taxon>Fungi</taxon>
        <taxon>Dikarya</taxon>
        <taxon>Basidiomycota</taxon>
        <taxon>Agaricomycotina</taxon>
        <taxon>Agaricomycetes</taxon>
        <taxon>Agaricomycetidae</taxon>
        <taxon>Amylocorticiales</taxon>
        <taxon>Amylocorticiaceae</taxon>
        <taxon>Plicatura</taxon>
        <taxon>Plicaturopsis crispa</taxon>
    </lineage>
</organism>
<dbReference type="SUPFAM" id="SSF52374">
    <property type="entry name" value="Nucleotidylyl transferase"/>
    <property type="match status" value="1"/>
</dbReference>